<evidence type="ECO:0000256" key="7">
    <source>
        <dbReference type="ARBA" id="ARBA00022840"/>
    </source>
</evidence>
<evidence type="ECO:0000256" key="6">
    <source>
        <dbReference type="ARBA" id="ARBA00022741"/>
    </source>
</evidence>
<keyword evidence="7 10" id="KW-0067">ATP-binding</keyword>
<sequence>MKIGIFGGTFNPIHYGHLRAAEEIAEKFLDQVIFVPTNITSNKNINAEAHPQKRLEMAEIAIKGEQKFKVSDIEIKRGGFSYSYDTIVELKKKYKDDDLYFIAGADAFLGLKSWKNAEAILRTIDFIVAGRPKYGFKNLVKLIDFLPDNLKEDAEVDLKEEKIVIDEKRAVYFFNTTKLDISSTVIRNNFKNNISNLFLLPNGVINYIIKNKLYESKQKTAKKNK</sequence>
<dbReference type="CDD" id="cd02165">
    <property type="entry name" value="NMNAT"/>
    <property type="match status" value="1"/>
</dbReference>
<dbReference type="PANTHER" id="PTHR39321:SF3">
    <property type="entry name" value="PHOSPHOPANTETHEINE ADENYLYLTRANSFERASE"/>
    <property type="match status" value="1"/>
</dbReference>
<keyword evidence="6 10" id="KW-0547">Nucleotide-binding</keyword>
<dbReference type="HAMAP" id="MF_00244">
    <property type="entry name" value="NaMN_adenylyltr"/>
    <property type="match status" value="1"/>
</dbReference>
<keyword evidence="5 10" id="KW-0548">Nucleotidyltransferase</keyword>
<organism evidence="12 13">
    <name type="scientific">Candidatus Acidulodesulfobacterium acidiphilum</name>
    <dbReference type="NCBI Taxonomy" id="2597224"/>
    <lineage>
        <taxon>Bacteria</taxon>
        <taxon>Deltaproteobacteria</taxon>
        <taxon>Candidatus Acidulodesulfobacterales</taxon>
        <taxon>Candidatus Acidulodesulfobacterium</taxon>
    </lineage>
</organism>
<gene>
    <name evidence="10" type="primary">nadD</name>
    <name evidence="12" type="ORF">EVJ48_04255</name>
</gene>
<dbReference type="InterPro" id="IPR005248">
    <property type="entry name" value="NadD/NMNAT"/>
</dbReference>
<dbReference type="AlphaFoldDB" id="A0A520XED3"/>
<evidence type="ECO:0000256" key="4">
    <source>
        <dbReference type="ARBA" id="ARBA00022679"/>
    </source>
</evidence>
<comment type="catalytic activity">
    <reaction evidence="9 10">
        <text>nicotinate beta-D-ribonucleotide + ATP + H(+) = deamido-NAD(+) + diphosphate</text>
        <dbReference type="Rhea" id="RHEA:22860"/>
        <dbReference type="ChEBI" id="CHEBI:15378"/>
        <dbReference type="ChEBI" id="CHEBI:30616"/>
        <dbReference type="ChEBI" id="CHEBI:33019"/>
        <dbReference type="ChEBI" id="CHEBI:57502"/>
        <dbReference type="ChEBI" id="CHEBI:58437"/>
        <dbReference type="EC" id="2.7.7.18"/>
    </reaction>
</comment>
<accession>A0A520XED3</accession>
<dbReference type="GO" id="GO:0004515">
    <property type="term" value="F:nicotinate-nucleotide adenylyltransferase activity"/>
    <property type="evidence" value="ECO:0007669"/>
    <property type="project" value="UniProtKB-UniRule"/>
</dbReference>
<dbReference type="NCBIfam" id="NF000840">
    <property type="entry name" value="PRK00071.1-3"/>
    <property type="match status" value="1"/>
</dbReference>
<dbReference type="GO" id="GO:0009435">
    <property type="term" value="P:NAD+ biosynthetic process"/>
    <property type="evidence" value="ECO:0007669"/>
    <property type="project" value="UniProtKB-UniRule"/>
</dbReference>
<dbReference type="NCBIfam" id="TIGR00125">
    <property type="entry name" value="cyt_tran_rel"/>
    <property type="match status" value="1"/>
</dbReference>
<feature type="domain" description="Cytidyltransferase-like" evidence="11">
    <location>
        <begin position="5"/>
        <end position="188"/>
    </location>
</feature>
<keyword evidence="3 10" id="KW-0662">Pyridine nucleotide biosynthesis</keyword>
<reference evidence="12 13" key="1">
    <citation type="submission" date="2019-01" db="EMBL/GenBank/DDBJ databases">
        <title>Insights into ecological role of a new deltaproteobacterial order Candidatus Sinidesulfobacterales (Sva0485) by metagenomics and metatranscriptomics.</title>
        <authorList>
            <person name="Tan S."/>
            <person name="Liu J."/>
            <person name="Fang Y."/>
            <person name="Hedlund B."/>
            <person name="Lian Z.-H."/>
            <person name="Huang L.-Y."/>
            <person name="Li J.-T."/>
            <person name="Huang L.-N."/>
            <person name="Li W.-J."/>
            <person name="Jiang H.-C."/>
            <person name="Dong H.-L."/>
            <person name="Shu W.-S."/>
        </authorList>
    </citation>
    <scope>NUCLEOTIDE SEQUENCE [LARGE SCALE GENOMIC DNA]</scope>
    <source>
        <strain evidence="12">AP4</strain>
    </source>
</reference>
<evidence type="ECO:0000256" key="3">
    <source>
        <dbReference type="ARBA" id="ARBA00022642"/>
    </source>
</evidence>
<evidence type="ECO:0000256" key="2">
    <source>
        <dbReference type="ARBA" id="ARBA00005019"/>
    </source>
</evidence>
<name>A0A520XED3_9DELT</name>
<dbReference type="Gene3D" id="3.40.50.620">
    <property type="entry name" value="HUPs"/>
    <property type="match status" value="1"/>
</dbReference>
<keyword evidence="8 10" id="KW-0520">NAD</keyword>
<dbReference type="Pfam" id="PF01467">
    <property type="entry name" value="CTP_transf_like"/>
    <property type="match status" value="1"/>
</dbReference>
<keyword evidence="4 10" id="KW-0808">Transferase</keyword>
<comment type="caution">
    <text evidence="12">The sequence shown here is derived from an EMBL/GenBank/DDBJ whole genome shotgun (WGS) entry which is preliminary data.</text>
</comment>
<dbReference type="InterPro" id="IPR004821">
    <property type="entry name" value="Cyt_trans-like"/>
</dbReference>
<evidence type="ECO:0000313" key="12">
    <source>
        <dbReference type="EMBL" id="RZV39560.1"/>
    </source>
</evidence>
<dbReference type="EMBL" id="SHMQ01000009">
    <property type="protein sequence ID" value="RZV39560.1"/>
    <property type="molecule type" value="Genomic_DNA"/>
</dbReference>
<dbReference type="GO" id="GO:0005524">
    <property type="term" value="F:ATP binding"/>
    <property type="evidence" value="ECO:0007669"/>
    <property type="project" value="UniProtKB-KW"/>
</dbReference>
<evidence type="ECO:0000256" key="1">
    <source>
        <dbReference type="ARBA" id="ARBA00002324"/>
    </source>
</evidence>
<dbReference type="PANTHER" id="PTHR39321">
    <property type="entry name" value="NICOTINATE-NUCLEOTIDE ADENYLYLTRANSFERASE-RELATED"/>
    <property type="match status" value="1"/>
</dbReference>
<comment type="pathway">
    <text evidence="2 10">Cofactor biosynthesis; NAD(+) biosynthesis; deamido-NAD(+) from nicotinate D-ribonucleotide: step 1/1.</text>
</comment>
<evidence type="ECO:0000256" key="10">
    <source>
        <dbReference type="HAMAP-Rule" id="MF_00244"/>
    </source>
</evidence>
<dbReference type="InterPro" id="IPR014729">
    <property type="entry name" value="Rossmann-like_a/b/a_fold"/>
</dbReference>
<dbReference type="EC" id="2.7.7.18" evidence="10"/>
<evidence type="ECO:0000259" key="11">
    <source>
        <dbReference type="Pfam" id="PF01467"/>
    </source>
</evidence>
<comment type="function">
    <text evidence="1 10">Catalyzes the reversible adenylation of nicotinate mononucleotide (NaMN) to nicotinic acid adenine dinucleotide (NaAD).</text>
</comment>
<evidence type="ECO:0000313" key="13">
    <source>
        <dbReference type="Proteomes" id="UP000322454"/>
    </source>
</evidence>
<dbReference type="NCBIfam" id="TIGR00482">
    <property type="entry name" value="nicotinate (nicotinamide) nucleotide adenylyltransferase"/>
    <property type="match status" value="1"/>
</dbReference>
<evidence type="ECO:0000256" key="8">
    <source>
        <dbReference type="ARBA" id="ARBA00023027"/>
    </source>
</evidence>
<dbReference type="UniPathway" id="UPA00253">
    <property type="reaction ID" value="UER00332"/>
</dbReference>
<proteinExistence type="inferred from homology"/>
<dbReference type="Proteomes" id="UP000322454">
    <property type="component" value="Unassembled WGS sequence"/>
</dbReference>
<evidence type="ECO:0000256" key="9">
    <source>
        <dbReference type="ARBA" id="ARBA00048721"/>
    </source>
</evidence>
<comment type="similarity">
    <text evidence="10">Belongs to the NadD family.</text>
</comment>
<protein>
    <recommendedName>
        <fullName evidence="10">Probable nicotinate-nucleotide adenylyltransferase</fullName>
        <ecNumber evidence="10">2.7.7.18</ecNumber>
    </recommendedName>
    <alternativeName>
        <fullName evidence="10">Deamido-NAD(+) diphosphorylase</fullName>
    </alternativeName>
    <alternativeName>
        <fullName evidence="10">Deamido-NAD(+) pyrophosphorylase</fullName>
    </alternativeName>
    <alternativeName>
        <fullName evidence="10">Nicotinate mononucleotide adenylyltransferase</fullName>
        <shortName evidence="10">NaMN adenylyltransferase</shortName>
    </alternativeName>
</protein>
<dbReference type="SUPFAM" id="SSF52374">
    <property type="entry name" value="Nucleotidylyl transferase"/>
    <property type="match status" value="1"/>
</dbReference>
<evidence type="ECO:0000256" key="5">
    <source>
        <dbReference type="ARBA" id="ARBA00022695"/>
    </source>
</evidence>